<organism evidence="3 4">
    <name type="scientific">Gulo gulo</name>
    <name type="common">Wolverine</name>
    <name type="synonym">Gluton</name>
    <dbReference type="NCBI Taxonomy" id="48420"/>
    <lineage>
        <taxon>Eukaryota</taxon>
        <taxon>Metazoa</taxon>
        <taxon>Chordata</taxon>
        <taxon>Craniata</taxon>
        <taxon>Vertebrata</taxon>
        <taxon>Euteleostomi</taxon>
        <taxon>Mammalia</taxon>
        <taxon>Eutheria</taxon>
        <taxon>Laurasiatheria</taxon>
        <taxon>Carnivora</taxon>
        <taxon>Caniformia</taxon>
        <taxon>Musteloidea</taxon>
        <taxon>Mustelidae</taxon>
        <taxon>Guloninae</taxon>
        <taxon>Gulo</taxon>
    </lineage>
</organism>
<proteinExistence type="predicted"/>
<feature type="domain" description="UBC core" evidence="2">
    <location>
        <begin position="1"/>
        <end position="78"/>
    </location>
</feature>
<evidence type="ECO:0000259" key="2">
    <source>
        <dbReference type="PROSITE" id="PS50127"/>
    </source>
</evidence>
<dbReference type="PROSITE" id="PS50127">
    <property type="entry name" value="UBC_2"/>
    <property type="match status" value="1"/>
</dbReference>
<dbReference type="Gene3D" id="3.10.110.10">
    <property type="entry name" value="Ubiquitin Conjugating Enzyme"/>
    <property type="match status" value="1"/>
</dbReference>
<evidence type="ECO:0000256" key="1">
    <source>
        <dbReference type="SAM" id="MobiDB-lite"/>
    </source>
</evidence>
<accession>A0A9X9M604</accession>
<evidence type="ECO:0000313" key="4">
    <source>
        <dbReference type="Proteomes" id="UP000269945"/>
    </source>
</evidence>
<protein>
    <recommendedName>
        <fullName evidence="2">UBC core domain-containing protein</fullName>
    </recommendedName>
</protein>
<dbReference type="Proteomes" id="UP000269945">
    <property type="component" value="Unassembled WGS sequence"/>
</dbReference>
<dbReference type="Pfam" id="PF00179">
    <property type="entry name" value="UQ_con"/>
    <property type="match status" value="1"/>
</dbReference>
<dbReference type="InterPro" id="IPR000608">
    <property type="entry name" value="UBC"/>
</dbReference>
<gene>
    <name evidence="3" type="ORF">BN2614_LOCUS2</name>
</gene>
<dbReference type="SUPFAM" id="SSF54495">
    <property type="entry name" value="UBC-like"/>
    <property type="match status" value="1"/>
</dbReference>
<sequence length="81" mass="9050">MAKTYHPDKLGRICLDILEDKCSPALQIHPVLLAIEAWLNAPSPDDPLANDGAEPRETTGDHRSPRCRARAWTRLSAMNNF</sequence>
<dbReference type="InterPro" id="IPR016135">
    <property type="entry name" value="UBQ-conjugating_enzyme/RWD"/>
</dbReference>
<dbReference type="EMBL" id="CYRY02043201">
    <property type="protein sequence ID" value="VCX37404.1"/>
    <property type="molecule type" value="Genomic_DNA"/>
</dbReference>
<comment type="caution">
    <text evidence="3">The sequence shown here is derived from an EMBL/GenBank/DDBJ whole genome shotgun (WGS) entry which is preliminary data.</text>
</comment>
<evidence type="ECO:0000313" key="3">
    <source>
        <dbReference type="EMBL" id="VCX37404.1"/>
    </source>
</evidence>
<feature type="compositionally biased region" description="Basic and acidic residues" evidence="1">
    <location>
        <begin position="53"/>
        <end position="64"/>
    </location>
</feature>
<feature type="region of interest" description="Disordered" evidence="1">
    <location>
        <begin position="44"/>
        <end position="66"/>
    </location>
</feature>
<dbReference type="AlphaFoldDB" id="A0A9X9M604"/>
<keyword evidence="4" id="KW-1185">Reference proteome</keyword>
<name>A0A9X9M604_GULGU</name>
<reference evidence="3 4" key="1">
    <citation type="submission" date="2018-10" db="EMBL/GenBank/DDBJ databases">
        <authorList>
            <person name="Ekblom R."/>
            <person name="Jareborg N."/>
        </authorList>
    </citation>
    <scope>NUCLEOTIDE SEQUENCE [LARGE SCALE GENOMIC DNA]</scope>
    <source>
        <tissue evidence="3">Muscle</tissue>
    </source>
</reference>